<protein>
    <submittedName>
        <fullName evidence="1">Uncharacterized protein</fullName>
    </submittedName>
</protein>
<evidence type="ECO:0000313" key="1">
    <source>
        <dbReference type="EMBL" id="WQJ53040.1"/>
    </source>
</evidence>
<keyword evidence="2" id="KW-1185">Reference proteome</keyword>
<sequence length="36" mass="4507">MTLFNNIYKNNDKIQANVKFYDEWFEELSLCRYVTR</sequence>
<evidence type="ECO:0000313" key="2">
    <source>
        <dbReference type="Proteomes" id="UP001349343"/>
    </source>
</evidence>
<dbReference type="Proteomes" id="UP001349343">
    <property type="component" value="Segment"/>
</dbReference>
<accession>A0ABZ0Z4P8</accession>
<reference evidence="1 2" key="1">
    <citation type="submission" date="2023-11" db="EMBL/GenBank/DDBJ databases">
        <authorList>
            <person name="Cook R."/>
            <person name="Crisci M."/>
            <person name="Pye H."/>
            <person name="Adriaenssens E."/>
            <person name="Santini J."/>
        </authorList>
    </citation>
    <scope>NUCLEOTIDE SEQUENCE [LARGE SCALE GENOMIC DNA]</scope>
    <source>
        <strain evidence="1">Lak_Megaphage_RVC_JS4_GC31</strain>
    </source>
</reference>
<organism evidence="1 2">
    <name type="scientific">phage Lak_Megaphage_RVC_JS4_GC31</name>
    <dbReference type="NCBI Taxonomy" id="3109228"/>
    <lineage>
        <taxon>Viruses</taxon>
        <taxon>Duplodnaviria</taxon>
        <taxon>Heunggongvirae</taxon>
        <taxon>Uroviricota</taxon>
        <taxon>Caudoviricetes</taxon>
        <taxon>Caudoviricetes code 15 clade</taxon>
    </lineage>
</organism>
<name>A0ABZ0Z4P8_9CAUD</name>
<proteinExistence type="predicted"/>
<dbReference type="EMBL" id="OR769222">
    <property type="protein sequence ID" value="WQJ53040.1"/>
    <property type="molecule type" value="Genomic_DNA"/>
</dbReference>